<dbReference type="InterPro" id="IPR043519">
    <property type="entry name" value="NT_sf"/>
</dbReference>
<dbReference type="GO" id="GO:0005886">
    <property type="term" value="C:plasma membrane"/>
    <property type="evidence" value="ECO:0007669"/>
    <property type="project" value="TreeGrafter"/>
</dbReference>
<dbReference type="Gene3D" id="3.30.460.10">
    <property type="entry name" value="Beta Polymerase, domain 2"/>
    <property type="match status" value="1"/>
</dbReference>
<reference evidence="7" key="1">
    <citation type="submission" date="2016-11" db="EMBL/GenBank/DDBJ databases">
        <authorList>
            <person name="Varghese N."/>
            <person name="Submissions S."/>
        </authorList>
    </citation>
    <scope>NUCLEOTIDE SEQUENCE [LARGE SCALE GENOMIC DNA]</scope>
    <source>
        <strain evidence="7">DSM 27370</strain>
    </source>
</reference>
<dbReference type="STRING" id="1346286.SAMN05444362_11764"/>
<dbReference type="SUPFAM" id="SSF81301">
    <property type="entry name" value="Nucleotidyltransferase"/>
    <property type="match status" value="1"/>
</dbReference>
<dbReference type="SUPFAM" id="SSF81271">
    <property type="entry name" value="TGS-like"/>
    <property type="match status" value="1"/>
</dbReference>
<evidence type="ECO:0000256" key="1">
    <source>
        <dbReference type="RuleBase" id="RU003847"/>
    </source>
</evidence>
<evidence type="ECO:0000256" key="3">
    <source>
        <dbReference type="SAM" id="Phobius"/>
    </source>
</evidence>
<comment type="similarity">
    <text evidence="1">Belongs to the relA/spoT family.</text>
</comment>
<dbReference type="InterPro" id="IPR045600">
    <property type="entry name" value="RelA/SpoT_AH_RIS"/>
</dbReference>
<dbReference type="InterPro" id="IPR033655">
    <property type="entry name" value="TGS_RelA/SpoT"/>
</dbReference>
<evidence type="ECO:0000256" key="2">
    <source>
        <dbReference type="SAM" id="Coils"/>
    </source>
</evidence>
<keyword evidence="6" id="KW-0808">Transferase</keyword>
<keyword evidence="7" id="KW-1185">Reference proteome</keyword>
<dbReference type="Gene3D" id="1.10.3210.10">
    <property type="entry name" value="Hypothetical protein af1432"/>
    <property type="match status" value="1"/>
</dbReference>
<dbReference type="Pfam" id="PF19296">
    <property type="entry name" value="RelA_AH_RIS"/>
    <property type="match status" value="1"/>
</dbReference>
<dbReference type="SMART" id="SM00954">
    <property type="entry name" value="RelA_SpoT"/>
    <property type="match status" value="1"/>
</dbReference>
<dbReference type="PROSITE" id="PS51880">
    <property type="entry name" value="TGS"/>
    <property type="match status" value="1"/>
</dbReference>
<dbReference type="InterPro" id="IPR007685">
    <property type="entry name" value="RelA_SpoT"/>
</dbReference>
<feature type="coiled-coil region" evidence="2">
    <location>
        <begin position="481"/>
        <end position="508"/>
    </location>
</feature>
<dbReference type="AlphaFoldDB" id="A0A1M5HWD0"/>
<dbReference type="Pfam" id="PF02824">
    <property type="entry name" value="TGS"/>
    <property type="match status" value="1"/>
</dbReference>
<accession>A0A1M5HWD0</accession>
<dbReference type="InterPro" id="IPR002912">
    <property type="entry name" value="ACT_dom"/>
</dbReference>
<evidence type="ECO:0000313" key="7">
    <source>
        <dbReference type="Proteomes" id="UP000184480"/>
    </source>
</evidence>
<dbReference type="SUPFAM" id="SSF55021">
    <property type="entry name" value="ACT-like"/>
    <property type="match status" value="1"/>
</dbReference>
<dbReference type="Proteomes" id="UP000184480">
    <property type="component" value="Unassembled WGS sequence"/>
</dbReference>
<evidence type="ECO:0000259" key="5">
    <source>
        <dbReference type="PROSITE" id="PS51880"/>
    </source>
</evidence>
<dbReference type="InterPro" id="IPR012676">
    <property type="entry name" value="TGS-like"/>
</dbReference>
<comment type="function">
    <text evidence="1">In eubacteria ppGpp (guanosine 3'-diphosphate 5'-diphosphate) is a mediator of the stringent response that coordinates a variety of cellular activities in response to changes in nutritional abundance.</text>
</comment>
<evidence type="ECO:0000313" key="6">
    <source>
        <dbReference type="EMBL" id="SHG20271.1"/>
    </source>
</evidence>
<dbReference type="PANTHER" id="PTHR21262:SF31">
    <property type="entry name" value="GTP PYROPHOSPHOKINASE"/>
    <property type="match status" value="1"/>
</dbReference>
<dbReference type="Gene3D" id="3.30.70.260">
    <property type="match status" value="1"/>
</dbReference>
<gene>
    <name evidence="6" type="ORF">SAMN05444362_11764</name>
</gene>
<dbReference type="InterPro" id="IPR045865">
    <property type="entry name" value="ACT-like_dom_sf"/>
</dbReference>
<dbReference type="GO" id="GO:0016301">
    <property type="term" value="F:kinase activity"/>
    <property type="evidence" value="ECO:0007669"/>
    <property type="project" value="UniProtKB-KW"/>
</dbReference>
<evidence type="ECO:0000259" key="4">
    <source>
        <dbReference type="PROSITE" id="PS51671"/>
    </source>
</evidence>
<dbReference type="Gene3D" id="3.10.20.30">
    <property type="match status" value="1"/>
</dbReference>
<dbReference type="Pfam" id="PF13328">
    <property type="entry name" value="HD_4"/>
    <property type="match status" value="1"/>
</dbReference>
<dbReference type="CDD" id="cd04876">
    <property type="entry name" value="ACT_RelA-SpoT"/>
    <property type="match status" value="1"/>
</dbReference>
<feature type="domain" description="TGS" evidence="5">
    <location>
        <begin position="399"/>
        <end position="460"/>
    </location>
</feature>
<dbReference type="CDD" id="cd01668">
    <property type="entry name" value="TGS_RSH"/>
    <property type="match status" value="1"/>
</dbReference>
<keyword evidence="6" id="KW-0418">Kinase</keyword>
<dbReference type="FunFam" id="3.10.20.30:FF:000002">
    <property type="entry name" value="GTP pyrophosphokinase (RelA/SpoT)"/>
    <property type="match status" value="1"/>
</dbReference>
<dbReference type="PANTHER" id="PTHR21262">
    <property type="entry name" value="GUANOSINE-3',5'-BIS DIPHOSPHATE 3'-PYROPHOSPHOHYDROLASE"/>
    <property type="match status" value="1"/>
</dbReference>
<dbReference type="PROSITE" id="PS51671">
    <property type="entry name" value="ACT"/>
    <property type="match status" value="1"/>
</dbReference>
<keyword evidence="3" id="KW-0812">Transmembrane</keyword>
<keyword evidence="3" id="KW-0472">Membrane</keyword>
<dbReference type="GO" id="GO:0015969">
    <property type="term" value="P:guanosine tetraphosphate metabolic process"/>
    <property type="evidence" value="ECO:0007669"/>
    <property type="project" value="InterPro"/>
</dbReference>
<dbReference type="Pfam" id="PF13291">
    <property type="entry name" value="ACT_4"/>
    <property type="match status" value="1"/>
</dbReference>
<sequence>MKEQIAQEDELKSLMNQLSAKSADLQISQDDARFLRTIIKKGIADGIYKKGNNKYFYLIIVLNTALIVINEIGLKKASVIANILYRPVLNNLITIEQIEKRFDKEVADIVKGLTKINDLEANQNSLESENFIKLLLSFAEDMRVILIMIANRLYLMRTAADIDEAARLKLSIEASYIYIPLAHKLGLYNIKSELEDLYLKYTDRGTYDYISAKLSESKTARDKYIQEFISPIEEKLKETGLKYDMKGRTKSIFSINNKLKKQKVEFESIYDLFAIRIILDSPLPKEKAECWQIYSIITDLYQPNPKRLKDWLSIPKSNGYESLHITVMGPQSRWVEVQIRTKRMDEIAERGLAAHWKYKGVKSESNIDDWLTTLRETLENKGVASNEKLEDFKLDIYDEEIYVFTPKGDLHKLPKGATVLDFAFSIHSKIGSTCVSGKVNGKNVSIRHKLSSGDQIEIMTSPNQTPKQDWLNIVSTSKAKNKIRQKLKEEANKQVEFAKEQLKRRFKNRKIDEDEGVLMRLIKKMGFKTVTDFYIKIAQEDLDVNSVIDQYLDQEKRESEVHDKHESISAEEFTIQSQKSTQRTEGATDELILDKDLRGIDYTLAKCCNPIYGDEIFGFVSSQGIKIHRTNCPNAHDMFSRFGYRVIPARWSGKSGSTYTIVLRVVGSDDIGIVTNLTSIISKEPGTNLRSISIESNDGLFQGNLSVTLQDTNTLDSLMKKLRTVRGVKQIARIN</sequence>
<proteinExistence type="inferred from homology"/>
<protein>
    <submittedName>
        <fullName evidence="6">GTP pyrophosphokinase</fullName>
    </submittedName>
</protein>
<feature type="transmembrane region" description="Helical" evidence="3">
    <location>
        <begin position="55"/>
        <end position="74"/>
    </location>
</feature>
<dbReference type="OrthoDB" id="9805041at2"/>
<dbReference type="SUPFAM" id="SSF109604">
    <property type="entry name" value="HD-domain/PDEase-like"/>
    <property type="match status" value="1"/>
</dbReference>
<keyword evidence="2" id="KW-0175">Coiled coil</keyword>
<dbReference type="InterPro" id="IPR012675">
    <property type="entry name" value="Beta-grasp_dom_sf"/>
</dbReference>
<dbReference type="CDD" id="cd05399">
    <property type="entry name" value="NT_Rel-Spo_like"/>
    <property type="match status" value="1"/>
</dbReference>
<dbReference type="NCBIfam" id="TIGR00691">
    <property type="entry name" value="spoT_relA"/>
    <property type="match status" value="1"/>
</dbReference>
<dbReference type="Pfam" id="PF04607">
    <property type="entry name" value="RelA_SpoT"/>
    <property type="match status" value="1"/>
</dbReference>
<dbReference type="EMBL" id="FQUC01000017">
    <property type="protein sequence ID" value="SHG20271.1"/>
    <property type="molecule type" value="Genomic_DNA"/>
</dbReference>
<dbReference type="InterPro" id="IPR004095">
    <property type="entry name" value="TGS"/>
</dbReference>
<feature type="domain" description="ACT" evidence="4">
    <location>
        <begin position="662"/>
        <end position="735"/>
    </location>
</feature>
<keyword evidence="3" id="KW-1133">Transmembrane helix</keyword>
<organism evidence="6 7">
    <name type="scientific">Dysgonomonas macrotermitis</name>
    <dbReference type="NCBI Taxonomy" id="1346286"/>
    <lineage>
        <taxon>Bacteria</taxon>
        <taxon>Pseudomonadati</taxon>
        <taxon>Bacteroidota</taxon>
        <taxon>Bacteroidia</taxon>
        <taxon>Bacteroidales</taxon>
        <taxon>Dysgonomonadaceae</taxon>
        <taxon>Dysgonomonas</taxon>
    </lineage>
</organism>
<name>A0A1M5HWD0_9BACT</name>
<dbReference type="InterPro" id="IPR004811">
    <property type="entry name" value="RelA/Spo_fam"/>
</dbReference>